<feature type="domain" description="CCHC-type" evidence="3">
    <location>
        <begin position="349"/>
        <end position="365"/>
    </location>
</feature>
<dbReference type="Proteomes" id="UP000823674">
    <property type="component" value="Chromosome A08"/>
</dbReference>
<dbReference type="SMART" id="SM00343">
    <property type="entry name" value="ZnF_C2HC"/>
    <property type="match status" value="2"/>
</dbReference>
<comment type="caution">
    <text evidence="4">The sequence shown here is derived from an EMBL/GenBank/DDBJ whole genome shotgun (WGS) entry which is preliminary data.</text>
</comment>
<feature type="region of interest" description="Disordered" evidence="2">
    <location>
        <begin position="191"/>
        <end position="223"/>
    </location>
</feature>
<feature type="region of interest" description="Disordered" evidence="2">
    <location>
        <begin position="443"/>
        <end position="499"/>
    </location>
</feature>
<keyword evidence="1" id="KW-0863">Zinc-finger</keyword>
<feature type="compositionally biased region" description="Pro residues" evidence="2">
    <location>
        <begin position="57"/>
        <end position="66"/>
    </location>
</feature>
<feature type="region of interest" description="Disordered" evidence="2">
    <location>
        <begin position="273"/>
        <end position="305"/>
    </location>
</feature>
<feature type="compositionally biased region" description="Low complexity" evidence="2">
    <location>
        <begin position="67"/>
        <end position="77"/>
    </location>
</feature>
<dbReference type="PANTHER" id="PTHR23002">
    <property type="entry name" value="ZINC FINGER CCHC DOMAIN CONTAINING PROTEIN"/>
    <property type="match status" value="1"/>
</dbReference>
<dbReference type="InterPro" id="IPR036875">
    <property type="entry name" value="Znf_CCHC_sf"/>
</dbReference>
<keyword evidence="1" id="KW-0479">Metal-binding</keyword>
<dbReference type="SUPFAM" id="SSF57756">
    <property type="entry name" value="Retrovirus zinc finger-like domains"/>
    <property type="match status" value="1"/>
</dbReference>
<accession>A0ABQ7LU70</accession>
<keyword evidence="5" id="KW-1185">Reference proteome</keyword>
<dbReference type="Pfam" id="PF00098">
    <property type="entry name" value="zf-CCHC"/>
    <property type="match status" value="1"/>
</dbReference>
<feature type="domain" description="CCHC-type" evidence="3">
    <location>
        <begin position="327"/>
        <end position="342"/>
    </location>
</feature>
<dbReference type="Gene3D" id="4.10.60.10">
    <property type="entry name" value="Zinc finger, CCHC-type"/>
    <property type="match status" value="1"/>
</dbReference>
<evidence type="ECO:0000259" key="3">
    <source>
        <dbReference type="PROSITE" id="PS50158"/>
    </source>
</evidence>
<feature type="compositionally biased region" description="Pro residues" evidence="2">
    <location>
        <begin position="454"/>
        <end position="463"/>
    </location>
</feature>
<dbReference type="EMBL" id="JADBGQ010000007">
    <property type="protein sequence ID" value="KAG5389125.1"/>
    <property type="molecule type" value="Genomic_DNA"/>
</dbReference>
<dbReference type="InterPro" id="IPR051714">
    <property type="entry name" value="Znf_CCHC_NABP"/>
</dbReference>
<gene>
    <name evidence="4" type="primary">A08g506570.1_BraROA</name>
    <name evidence="4" type="ORF">IGI04_030666</name>
</gene>
<proteinExistence type="predicted"/>
<organism evidence="4 5">
    <name type="scientific">Brassica rapa subsp. trilocularis</name>
    <dbReference type="NCBI Taxonomy" id="1813537"/>
    <lineage>
        <taxon>Eukaryota</taxon>
        <taxon>Viridiplantae</taxon>
        <taxon>Streptophyta</taxon>
        <taxon>Embryophyta</taxon>
        <taxon>Tracheophyta</taxon>
        <taxon>Spermatophyta</taxon>
        <taxon>Magnoliopsida</taxon>
        <taxon>eudicotyledons</taxon>
        <taxon>Gunneridae</taxon>
        <taxon>Pentapetalae</taxon>
        <taxon>rosids</taxon>
        <taxon>malvids</taxon>
        <taxon>Brassicales</taxon>
        <taxon>Brassicaceae</taxon>
        <taxon>Brassiceae</taxon>
        <taxon>Brassica</taxon>
    </lineage>
</organism>
<evidence type="ECO:0000313" key="5">
    <source>
        <dbReference type="Proteomes" id="UP000823674"/>
    </source>
</evidence>
<dbReference type="PROSITE" id="PS50158">
    <property type="entry name" value="ZF_CCHC"/>
    <property type="match status" value="2"/>
</dbReference>
<feature type="region of interest" description="Disordered" evidence="2">
    <location>
        <begin position="1"/>
        <end position="89"/>
    </location>
</feature>
<name>A0ABQ7LU70_BRACM</name>
<protein>
    <recommendedName>
        <fullName evidence="3">CCHC-type domain-containing protein</fullName>
    </recommendedName>
</protein>
<dbReference type="InterPro" id="IPR001878">
    <property type="entry name" value="Znf_CCHC"/>
</dbReference>
<keyword evidence="1" id="KW-0862">Zinc</keyword>
<feature type="compositionally biased region" description="Low complexity" evidence="2">
    <location>
        <begin position="464"/>
        <end position="474"/>
    </location>
</feature>
<evidence type="ECO:0000256" key="1">
    <source>
        <dbReference type="PROSITE-ProRule" id="PRU00047"/>
    </source>
</evidence>
<reference evidence="4 5" key="1">
    <citation type="submission" date="2021-03" db="EMBL/GenBank/DDBJ databases">
        <authorList>
            <person name="King G.J."/>
            <person name="Bancroft I."/>
            <person name="Baten A."/>
            <person name="Bloomfield J."/>
            <person name="Borpatragohain P."/>
            <person name="He Z."/>
            <person name="Irish N."/>
            <person name="Irwin J."/>
            <person name="Liu K."/>
            <person name="Mauleon R.P."/>
            <person name="Moore J."/>
            <person name="Morris R."/>
            <person name="Ostergaard L."/>
            <person name="Wang B."/>
            <person name="Wells R."/>
        </authorList>
    </citation>
    <scope>NUCLEOTIDE SEQUENCE [LARGE SCALE GENOMIC DNA]</scope>
    <source>
        <strain evidence="4">R-o-18</strain>
        <tissue evidence="4">Leaf</tissue>
    </source>
</reference>
<sequence>MKISHNRRRGYSESVRGWNQEAQGEETLDITPPIAYKRRSSPRVQPQERQQAKPCPSRTPPPPPPQAAAAPTPAKPAASRRNRAPSRRLLDSISRSDCFPNLDPDLLLQKLRYGRERAGVDVRFGDKVWLRFIGPGPLQLVSERVKPTRCCPGWVGKGRVEVGKPGFQKNFFRTMPPKNARVARPAAANLRATRRVTRSASQASSEAESRRGGAPENENPVEMPNVANAALLAELQRYRDAYGGQLPNVELRNSCNVRDYRDVHELIEKAAEQESGLEEEWKQNQNSQNRGAKRPRDAQPAAEPAPLRPACERCGRFHAGECRMGACFACGERGHIARDCPKERQARRRRCYCCGQEGHQAWECPTLQGGNAEGAQPQQQRGQAAGARAYAVEGREGAEPIAGSVAVGGVTAFTLFDTGATHSFVSPRLTREWDFKGNFNTMPQERQQAKPCPSRTPPPPPPQAAAAPTPAKPAASRRNRAPSRRLLDSISRSDCFPNLDPDLLLQKLRAVTRWLGEEERGGSGGDVEKRVVTR</sequence>
<evidence type="ECO:0000313" key="4">
    <source>
        <dbReference type="EMBL" id="KAG5389125.1"/>
    </source>
</evidence>
<evidence type="ECO:0000256" key="2">
    <source>
        <dbReference type="SAM" id="MobiDB-lite"/>
    </source>
</evidence>